<gene>
    <name evidence="5" type="ORF">C7I55_18775</name>
</gene>
<dbReference type="Pfam" id="PF00106">
    <property type="entry name" value="adh_short"/>
    <property type="match status" value="1"/>
</dbReference>
<dbReference type="InterPro" id="IPR036291">
    <property type="entry name" value="NAD(P)-bd_dom_sf"/>
</dbReference>
<organism evidence="5 6">
    <name type="scientific">Allosphingosinicella deserti</name>
    <dbReference type="NCBI Taxonomy" id="2116704"/>
    <lineage>
        <taxon>Bacteria</taxon>
        <taxon>Pseudomonadati</taxon>
        <taxon>Pseudomonadota</taxon>
        <taxon>Alphaproteobacteria</taxon>
        <taxon>Sphingomonadales</taxon>
        <taxon>Sphingomonadaceae</taxon>
        <taxon>Allosphingosinicella</taxon>
    </lineage>
</organism>
<dbReference type="PANTHER" id="PTHR44196">
    <property type="entry name" value="DEHYDROGENASE/REDUCTASE SDR FAMILY MEMBER 7B"/>
    <property type="match status" value="1"/>
</dbReference>
<dbReference type="GO" id="GO:0016491">
    <property type="term" value="F:oxidoreductase activity"/>
    <property type="evidence" value="ECO:0007669"/>
    <property type="project" value="UniProtKB-KW"/>
</dbReference>
<dbReference type="EMBL" id="PXYI01000006">
    <property type="protein sequence ID" value="PSJ38475.1"/>
    <property type="molecule type" value="Genomic_DNA"/>
</dbReference>
<comment type="caution">
    <text evidence="5">The sequence shown here is derived from an EMBL/GenBank/DDBJ whole genome shotgun (WGS) entry which is preliminary data.</text>
</comment>
<dbReference type="PRINTS" id="PR00080">
    <property type="entry name" value="SDRFAMILY"/>
</dbReference>
<keyword evidence="4" id="KW-0812">Transmembrane</keyword>
<keyword evidence="2" id="KW-0560">Oxidoreductase</keyword>
<dbReference type="PROSITE" id="PS00061">
    <property type="entry name" value="ADH_SHORT"/>
    <property type="match status" value="1"/>
</dbReference>
<keyword evidence="4" id="KW-0472">Membrane</keyword>
<evidence type="ECO:0000313" key="5">
    <source>
        <dbReference type="EMBL" id="PSJ38475.1"/>
    </source>
</evidence>
<dbReference type="InterPro" id="IPR020904">
    <property type="entry name" value="Sc_DH/Rdtase_CS"/>
</dbReference>
<dbReference type="PANTHER" id="PTHR44196:SF1">
    <property type="entry name" value="DEHYDROGENASE_REDUCTASE SDR FAMILY MEMBER 7B"/>
    <property type="match status" value="1"/>
</dbReference>
<keyword evidence="6" id="KW-1185">Reference proteome</keyword>
<reference evidence="5 6" key="1">
    <citation type="submission" date="2018-03" db="EMBL/GenBank/DDBJ databases">
        <title>The draft genome of Sphingosinicella sp. GL-C-18.</title>
        <authorList>
            <person name="Liu L."/>
            <person name="Li L."/>
            <person name="Liang L."/>
            <person name="Zhang X."/>
            <person name="Wang T."/>
        </authorList>
    </citation>
    <scope>NUCLEOTIDE SEQUENCE [LARGE SCALE GENOMIC DNA]</scope>
    <source>
        <strain evidence="5 6">GL-C-18</strain>
    </source>
</reference>
<protein>
    <submittedName>
        <fullName evidence="5">Short-chain dehydrogenase</fullName>
    </submittedName>
</protein>
<evidence type="ECO:0000256" key="1">
    <source>
        <dbReference type="ARBA" id="ARBA00006484"/>
    </source>
</evidence>
<keyword evidence="4" id="KW-1133">Transmembrane helix</keyword>
<dbReference type="InterPro" id="IPR002347">
    <property type="entry name" value="SDR_fam"/>
</dbReference>
<evidence type="ECO:0000256" key="3">
    <source>
        <dbReference type="RuleBase" id="RU000363"/>
    </source>
</evidence>
<dbReference type="Gene3D" id="3.40.50.720">
    <property type="entry name" value="NAD(P)-binding Rossmann-like Domain"/>
    <property type="match status" value="1"/>
</dbReference>
<comment type="similarity">
    <text evidence="1 3">Belongs to the short-chain dehydrogenases/reductases (SDR) family.</text>
</comment>
<dbReference type="SUPFAM" id="SSF51735">
    <property type="entry name" value="NAD(P)-binding Rossmann-fold domains"/>
    <property type="match status" value="1"/>
</dbReference>
<dbReference type="PRINTS" id="PR00081">
    <property type="entry name" value="GDHRDH"/>
</dbReference>
<dbReference type="Proteomes" id="UP000241167">
    <property type="component" value="Unassembled WGS sequence"/>
</dbReference>
<dbReference type="NCBIfam" id="NF004792">
    <property type="entry name" value="PRK06139.1"/>
    <property type="match status" value="1"/>
</dbReference>
<dbReference type="OrthoDB" id="9781689at2"/>
<evidence type="ECO:0000256" key="4">
    <source>
        <dbReference type="SAM" id="Phobius"/>
    </source>
</evidence>
<dbReference type="GO" id="GO:0016020">
    <property type="term" value="C:membrane"/>
    <property type="evidence" value="ECO:0007669"/>
    <property type="project" value="TreeGrafter"/>
</dbReference>
<accession>A0A2P7QKI8</accession>
<dbReference type="AlphaFoldDB" id="A0A2P7QKI8"/>
<proteinExistence type="inferred from homology"/>
<name>A0A2P7QKI8_9SPHN</name>
<sequence length="322" mass="33669">MDPRRGKAVVITGASSGIGAATAEAFAADGARLVLAARNAEALEDVAERCRHAGGEALVVPTDVTNAAAVTHLAGRARDHLGVIDLWFSNVGIGAVGRFHEVPIEAHRRVIEANLIGHLNDAHAVLPIFIAQRRGVFVNMISVGAFFPAPLAVAYSASKFGLRGMSEALRSELVDYPDIHVCDVYPTLVDTPAFRHSGNYLGNPVEVSGAMDPRHVARAVVGLADRPRNSIGVGAPVGLMKLAQFLGAAATRRAIERSLDRSRRMPATAGNLFVPPAPAGGIDGGFRAQRPRHTLVAAASLCGVAALFAGGAWLARRPARSG</sequence>
<feature type="transmembrane region" description="Helical" evidence="4">
    <location>
        <begin position="295"/>
        <end position="315"/>
    </location>
</feature>
<evidence type="ECO:0000256" key="2">
    <source>
        <dbReference type="ARBA" id="ARBA00023002"/>
    </source>
</evidence>
<dbReference type="RefSeq" id="WP_106514544.1">
    <property type="nucleotide sequence ID" value="NZ_PXYI01000006.1"/>
</dbReference>
<evidence type="ECO:0000313" key="6">
    <source>
        <dbReference type="Proteomes" id="UP000241167"/>
    </source>
</evidence>